<name>A0A1E3RLT1_MYCFV</name>
<keyword evidence="1" id="KW-1003">Cell membrane</keyword>
<keyword evidence="5" id="KW-0449">Lipoprotein</keyword>
<feature type="chain" id="PRO_5009135099" description="LppP/LprE family lipoprotein" evidence="6">
    <location>
        <begin position="26"/>
        <end position="151"/>
    </location>
</feature>
<accession>A0A1E3RLT1</accession>
<evidence type="ECO:0000256" key="6">
    <source>
        <dbReference type="SAM" id="SignalP"/>
    </source>
</evidence>
<dbReference type="Pfam" id="PF14041">
    <property type="entry name" value="Lipoprotein_21"/>
    <property type="match status" value="1"/>
</dbReference>
<comment type="caution">
    <text evidence="7">The sequence shown here is derived from an EMBL/GenBank/DDBJ whole genome shotgun (WGS) entry which is preliminary data.</text>
</comment>
<reference evidence="8" key="1">
    <citation type="submission" date="2016-09" db="EMBL/GenBank/DDBJ databases">
        <authorList>
            <person name="Greninger A.L."/>
            <person name="Jerome K.R."/>
            <person name="Mcnair B."/>
            <person name="Wallis C."/>
            <person name="Fang F."/>
        </authorList>
    </citation>
    <scope>NUCLEOTIDE SEQUENCE [LARGE SCALE GENOMIC DNA]</scope>
    <source>
        <strain evidence="8">M6</strain>
    </source>
</reference>
<evidence type="ECO:0000256" key="3">
    <source>
        <dbReference type="ARBA" id="ARBA00023136"/>
    </source>
</evidence>
<evidence type="ECO:0008006" key="9">
    <source>
        <dbReference type="Google" id="ProtNLM"/>
    </source>
</evidence>
<dbReference type="InterPro" id="IPR025971">
    <property type="entry name" value="LppP/LprE"/>
</dbReference>
<keyword evidence="3" id="KW-0472">Membrane</keyword>
<proteinExistence type="predicted"/>
<evidence type="ECO:0000313" key="7">
    <source>
        <dbReference type="EMBL" id="ODQ90843.1"/>
    </source>
</evidence>
<dbReference type="AlphaFoldDB" id="A0A1E3RLT1"/>
<evidence type="ECO:0000256" key="5">
    <source>
        <dbReference type="ARBA" id="ARBA00023288"/>
    </source>
</evidence>
<evidence type="ECO:0000256" key="2">
    <source>
        <dbReference type="ARBA" id="ARBA00022729"/>
    </source>
</evidence>
<dbReference type="STRING" id="1776.BHQ18_08985"/>
<evidence type="ECO:0000256" key="4">
    <source>
        <dbReference type="ARBA" id="ARBA00023139"/>
    </source>
</evidence>
<keyword evidence="2 6" id="KW-0732">Signal</keyword>
<dbReference type="OrthoDB" id="3254867at2"/>
<evidence type="ECO:0000256" key="1">
    <source>
        <dbReference type="ARBA" id="ARBA00022475"/>
    </source>
</evidence>
<sequence>MNRWFAATTAAALTGLSVIASPAAAAQNCGGPDEPAAIRFAFAQLPFEPLTGAKWDPTPVASNYDPCATLSTILVTVEGATGSSPVQALMFHHGEFVGTGTAKAHGFTSLDADASSDDTVVLTYKTPDESTVRYRWHDDRVVMLDPAPSAE</sequence>
<organism evidence="7 8">
    <name type="scientific">Mycolicibacterium flavescens</name>
    <name type="common">Mycobacterium flavescens</name>
    <dbReference type="NCBI Taxonomy" id="1776"/>
    <lineage>
        <taxon>Bacteria</taxon>
        <taxon>Bacillati</taxon>
        <taxon>Actinomycetota</taxon>
        <taxon>Actinomycetes</taxon>
        <taxon>Mycobacteriales</taxon>
        <taxon>Mycobacteriaceae</taxon>
        <taxon>Mycolicibacterium</taxon>
    </lineage>
</organism>
<dbReference type="EMBL" id="MIHA01000005">
    <property type="protein sequence ID" value="ODQ90843.1"/>
    <property type="molecule type" value="Genomic_DNA"/>
</dbReference>
<evidence type="ECO:0000313" key="8">
    <source>
        <dbReference type="Proteomes" id="UP000094053"/>
    </source>
</evidence>
<dbReference type="Proteomes" id="UP000094053">
    <property type="component" value="Unassembled WGS sequence"/>
</dbReference>
<feature type="signal peptide" evidence="6">
    <location>
        <begin position="1"/>
        <end position="25"/>
    </location>
</feature>
<keyword evidence="4" id="KW-0564">Palmitate</keyword>
<dbReference type="RefSeq" id="WP_069413233.1">
    <property type="nucleotide sequence ID" value="NZ_JACKUL010000026.1"/>
</dbReference>
<gene>
    <name evidence="7" type="ORF">BHQ18_08985</name>
</gene>
<keyword evidence="8" id="KW-1185">Reference proteome</keyword>
<protein>
    <recommendedName>
        <fullName evidence="9">LppP/LprE family lipoprotein</fullName>
    </recommendedName>
</protein>